<accession>A0AAN6IDV9</accession>
<dbReference type="Proteomes" id="UP001203852">
    <property type="component" value="Unassembled WGS sequence"/>
</dbReference>
<dbReference type="GO" id="GO:0016298">
    <property type="term" value="F:lipase activity"/>
    <property type="evidence" value="ECO:0007669"/>
    <property type="project" value="InterPro"/>
</dbReference>
<keyword evidence="6" id="KW-1185">Reference proteome</keyword>
<evidence type="ECO:0000256" key="2">
    <source>
        <dbReference type="ARBA" id="ARBA00008300"/>
    </source>
</evidence>
<dbReference type="GO" id="GO:0005811">
    <property type="term" value="C:lipid droplet"/>
    <property type="evidence" value="ECO:0007669"/>
    <property type="project" value="UniProtKB-SubCell"/>
</dbReference>
<organism evidence="5 6">
    <name type="scientific">Exophiala viscosa</name>
    <dbReference type="NCBI Taxonomy" id="2486360"/>
    <lineage>
        <taxon>Eukaryota</taxon>
        <taxon>Fungi</taxon>
        <taxon>Dikarya</taxon>
        <taxon>Ascomycota</taxon>
        <taxon>Pezizomycotina</taxon>
        <taxon>Eurotiomycetes</taxon>
        <taxon>Chaetothyriomycetidae</taxon>
        <taxon>Chaetothyriales</taxon>
        <taxon>Herpotrichiellaceae</taxon>
        <taxon>Exophiala</taxon>
    </lineage>
</organism>
<comment type="subcellular location">
    <subcellularLocation>
        <location evidence="1">Lipid droplet</location>
    </subcellularLocation>
</comment>
<evidence type="ECO:0000313" key="5">
    <source>
        <dbReference type="EMBL" id="KAI1613838.1"/>
    </source>
</evidence>
<dbReference type="InterPro" id="IPR029058">
    <property type="entry name" value="AB_hydrolase_fold"/>
</dbReference>
<dbReference type="Gene3D" id="3.40.50.1820">
    <property type="entry name" value="alpha/beta hydrolase"/>
    <property type="match status" value="1"/>
</dbReference>
<dbReference type="PANTHER" id="PTHR13390:SF0">
    <property type="entry name" value="LIPID DROPLET-ASSOCIATED HYDROLASE"/>
    <property type="match status" value="1"/>
</dbReference>
<gene>
    <name evidence="5" type="ORF">EDD36DRAFT_463704</name>
</gene>
<evidence type="ECO:0000256" key="3">
    <source>
        <dbReference type="ARBA" id="ARBA00022677"/>
    </source>
</evidence>
<keyword evidence="4" id="KW-0378">Hydrolase</keyword>
<sequence length="405" mass="44189">MPLTSKVSADTFLHVSSSLTTYSTATDNGASARKHEHAAAVTVTLVFFITGNPGLIEYYHPFISLLVERLKKRQDQAERPVVVAGYSLGGFETARSDDDELDEEILHPQTTRQVDGGGGDGNGRNRIYTLHEQIELSYARIEALASSLSQANRPVKVVLMGHSVGTYIALEIVRLLHERHQHPHHQSSVSPADGGKLTSTWTVTSCILLTPTIVDLHKSPSGVLATPLLTGLPGLSALVPSLAHGLLHSVLLRMPDKWLEGLVHRATGMPAGSHGLKTTLAFLRSPNGVKQALVMAGAELKEIRADQWGDEVWGAVEAEAEEDTNTTSPLLYMWFAKEDHWVASTTREEIVKRRGMAAGQGGQEGKQRPNILIDETHGLVHAWCLEQSQIVAERVGDWLEEILES</sequence>
<dbReference type="Pfam" id="PF10230">
    <property type="entry name" value="LIDHydrolase"/>
    <property type="match status" value="1"/>
</dbReference>
<dbReference type="PANTHER" id="PTHR13390">
    <property type="entry name" value="LIPASE"/>
    <property type="match status" value="1"/>
</dbReference>
<dbReference type="EMBL" id="MU404353">
    <property type="protein sequence ID" value="KAI1613838.1"/>
    <property type="molecule type" value="Genomic_DNA"/>
</dbReference>
<keyword evidence="3" id="KW-0551">Lipid droplet</keyword>
<dbReference type="InterPro" id="IPR019363">
    <property type="entry name" value="LDAH"/>
</dbReference>
<comment type="similarity">
    <text evidence="2">Belongs to the AB hydrolase superfamily. LDAH family.</text>
</comment>
<dbReference type="AlphaFoldDB" id="A0AAN6IDV9"/>
<reference evidence="5" key="1">
    <citation type="journal article" date="2022" name="bioRxiv">
        <title>Deciphering the potential niche of two novel black yeast fungi from a biological soil crust based on their genomes, phenotypes, and melanin regulation.</title>
        <authorList>
            <consortium name="DOE Joint Genome Institute"/>
            <person name="Carr E.C."/>
            <person name="Barton Q."/>
            <person name="Grambo S."/>
            <person name="Sullivan M."/>
            <person name="Renfro C.M."/>
            <person name="Kuo A."/>
            <person name="Pangilinan J."/>
            <person name="Lipzen A."/>
            <person name="Keymanesh K."/>
            <person name="Savage E."/>
            <person name="Barry K."/>
            <person name="Grigoriev I.V."/>
            <person name="Riekhof W.R."/>
            <person name="Harris S.S."/>
        </authorList>
    </citation>
    <scope>NUCLEOTIDE SEQUENCE</scope>
    <source>
        <strain evidence="5">JF 03-4F</strain>
    </source>
</reference>
<protein>
    <submittedName>
        <fullName evidence="5">Uncharacterized protein</fullName>
    </submittedName>
</protein>
<evidence type="ECO:0000313" key="6">
    <source>
        <dbReference type="Proteomes" id="UP001203852"/>
    </source>
</evidence>
<proteinExistence type="inferred from homology"/>
<evidence type="ECO:0000256" key="1">
    <source>
        <dbReference type="ARBA" id="ARBA00004502"/>
    </source>
</evidence>
<comment type="caution">
    <text evidence="5">The sequence shown here is derived from an EMBL/GenBank/DDBJ whole genome shotgun (WGS) entry which is preliminary data.</text>
</comment>
<evidence type="ECO:0000256" key="4">
    <source>
        <dbReference type="ARBA" id="ARBA00022801"/>
    </source>
</evidence>
<dbReference type="GO" id="GO:0019915">
    <property type="term" value="P:lipid storage"/>
    <property type="evidence" value="ECO:0007669"/>
    <property type="project" value="InterPro"/>
</dbReference>
<dbReference type="SUPFAM" id="SSF53474">
    <property type="entry name" value="alpha/beta-Hydrolases"/>
    <property type="match status" value="1"/>
</dbReference>
<name>A0AAN6IDV9_9EURO</name>